<feature type="transmembrane region" description="Helical" evidence="7">
    <location>
        <begin position="261"/>
        <end position="282"/>
    </location>
</feature>
<accession>A0A0F9Q217</accession>
<dbReference type="Pfam" id="PF08447">
    <property type="entry name" value="PAS_3"/>
    <property type="match status" value="1"/>
</dbReference>
<gene>
    <name evidence="9" type="ORF">LCGC14_1068800</name>
</gene>
<comment type="caution">
    <text evidence="9">The sequence shown here is derived from an EMBL/GenBank/DDBJ whole genome shotgun (WGS) entry which is preliminary data.</text>
</comment>
<proteinExistence type="predicted"/>
<evidence type="ECO:0000259" key="8">
    <source>
        <dbReference type="PROSITE" id="PS50112"/>
    </source>
</evidence>
<evidence type="ECO:0000256" key="3">
    <source>
        <dbReference type="ARBA" id="ARBA00022553"/>
    </source>
</evidence>
<reference evidence="9" key="1">
    <citation type="journal article" date="2015" name="Nature">
        <title>Complex archaea that bridge the gap between prokaryotes and eukaryotes.</title>
        <authorList>
            <person name="Spang A."/>
            <person name="Saw J.H."/>
            <person name="Jorgensen S.L."/>
            <person name="Zaremba-Niedzwiedzka K."/>
            <person name="Martijn J."/>
            <person name="Lind A.E."/>
            <person name="van Eijk R."/>
            <person name="Schleper C."/>
            <person name="Guy L."/>
            <person name="Ettema T.J."/>
        </authorList>
    </citation>
    <scope>NUCLEOTIDE SEQUENCE</scope>
</reference>
<evidence type="ECO:0000256" key="2">
    <source>
        <dbReference type="ARBA" id="ARBA00012438"/>
    </source>
</evidence>
<dbReference type="InterPro" id="IPR013655">
    <property type="entry name" value="PAS_fold_3"/>
</dbReference>
<dbReference type="InterPro" id="IPR052162">
    <property type="entry name" value="Sensor_kinase/Photoreceptor"/>
</dbReference>
<feature type="transmembrane region" description="Helical" evidence="7">
    <location>
        <begin position="229"/>
        <end position="249"/>
    </location>
</feature>
<dbReference type="CDD" id="cd00130">
    <property type="entry name" value="PAS"/>
    <property type="match status" value="2"/>
</dbReference>
<keyword evidence="7" id="KW-0472">Membrane</keyword>
<feature type="transmembrane region" description="Helical" evidence="7">
    <location>
        <begin position="151"/>
        <end position="171"/>
    </location>
</feature>
<dbReference type="SMART" id="SM00091">
    <property type="entry name" value="PAS"/>
    <property type="match status" value="2"/>
</dbReference>
<evidence type="ECO:0000313" key="9">
    <source>
        <dbReference type="EMBL" id="KKN07266.1"/>
    </source>
</evidence>
<feature type="transmembrane region" description="Helical" evidence="7">
    <location>
        <begin position="45"/>
        <end position="64"/>
    </location>
</feature>
<dbReference type="Pfam" id="PF13426">
    <property type="entry name" value="PAS_9"/>
    <property type="match status" value="1"/>
</dbReference>
<keyword evidence="4" id="KW-0808">Transferase</keyword>
<keyword evidence="7" id="KW-1133">Transmembrane helix</keyword>
<keyword evidence="7" id="KW-0812">Transmembrane</keyword>
<dbReference type="EMBL" id="LAZR01004589">
    <property type="protein sequence ID" value="KKN07266.1"/>
    <property type="molecule type" value="Genomic_DNA"/>
</dbReference>
<dbReference type="Gene3D" id="3.30.450.20">
    <property type="entry name" value="PAS domain"/>
    <property type="match status" value="2"/>
</dbReference>
<dbReference type="EC" id="2.7.13.3" evidence="2"/>
<dbReference type="NCBIfam" id="TIGR00229">
    <property type="entry name" value="sensory_box"/>
    <property type="match status" value="1"/>
</dbReference>
<evidence type="ECO:0000256" key="1">
    <source>
        <dbReference type="ARBA" id="ARBA00000085"/>
    </source>
</evidence>
<dbReference type="PANTHER" id="PTHR43304:SF1">
    <property type="entry name" value="PAC DOMAIN-CONTAINING PROTEIN"/>
    <property type="match status" value="1"/>
</dbReference>
<feature type="transmembrane region" description="Helical" evidence="7">
    <location>
        <begin position="191"/>
        <end position="208"/>
    </location>
</feature>
<evidence type="ECO:0000256" key="6">
    <source>
        <dbReference type="SAM" id="Coils"/>
    </source>
</evidence>
<dbReference type="PANTHER" id="PTHR43304">
    <property type="entry name" value="PHYTOCHROME-LIKE PROTEIN CPH1"/>
    <property type="match status" value="1"/>
</dbReference>
<comment type="catalytic activity">
    <reaction evidence="1">
        <text>ATP + protein L-histidine = ADP + protein N-phospho-L-histidine.</text>
        <dbReference type="EC" id="2.7.13.3"/>
    </reaction>
</comment>
<feature type="domain" description="PAS" evidence="8">
    <location>
        <begin position="299"/>
        <end position="368"/>
    </location>
</feature>
<evidence type="ECO:0000256" key="5">
    <source>
        <dbReference type="ARBA" id="ARBA00022777"/>
    </source>
</evidence>
<protein>
    <recommendedName>
        <fullName evidence="2">histidine kinase</fullName>
        <ecNumber evidence="2">2.7.13.3</ecNumber>
    </recommendedName>
</protein>
<organism evidence="9">
    <name type="scientific">marine sediment metagenome</name>
    <dbReference type="NCBI Taxonomy" id="412755"/>
    <lineage>
        <taxon>unclassified sequences</taxon>
        <taxon>metagenomes</taxon>
        <taxon>ecological metagenomes</taxon>
    </lineage>
</organism>
<name>A0A0F9Q217_9ZZZZ</name>
<keyword evidence="5" id="KW-0418">Kinase</keyword>
<dbReference type="InterPro" id="IPR000014">
    <property type="entry name" value="PAS"/>
</dbReference>
<dbReference type="GO" id="GO:0004673">
    <property type="term" value="F:protein histidine kinase activity"/>
    <property type="evidence" value="ECO:0007669"/>
    <property type="project" value="UniProtKB-EC"/>
</dbReference>
<dbReference type="PROSITE" id="PS50112">
    <property type="entry name" value="PAS"/>
    <property type="match status" value="1"/>
</dbReference>
<keyword evidence="3" id="KW-0597">Phosphoprotein</keyword>
<feature type="non-terminal residue" evidence="9">
    <location>
        <position position="535"/>
    </location>
</feature>
<dbReference type="SUPFAM" id="SSF55785">
    <property type="entry name" value="PYP-like sensor domain (PAS domain)"/>
    <property type="match status" value="2"/>
</dbReference>
<evidence type="ECO:0000256" key="7">
    <source>
        <dbReference type="SAM" id="Phobius"/>
    </source>
</evidence>
<feature type="transmembrane region" description="Helical" evidence="7">
    <location>
        <begin position="125"/>
        <end position="144"/>
    </location>
</feature>
<sequence>MGFRKLSLTTACSCTVVVLCLMVCLGWQYNIAILRSILPGVPETTPLTAMLLLLLGFTLALTQVRSKHATHPTYISAYQIIIIVVLLIALFTGIQYLFNLSPSIETIFFPEKIKVQNTAFSGRPSGRTVITLILSCAALFFAYSKKRNLQNIAIVSSLMVLVLPWIALFGYSTATVELYLIPEFPETGMSPITAVAFIVLSIGIMDLWPNKGLMALFRSTTQSARMSKTLVLIVILIPFALNWVVHFYIENGQLDVPINFAFEWGFFILLLAGVIIWGGILINKRDLEKEELHDSLRQAEEQFRTLIELAPDAMIIANGNADIILINEKSRKLFGYTEDEMLGMPIQSLLPDQFLNFSKELRNVYFQSAQTRTIGDKKTMIGVKKSGEEFPIEIGLSPIKIKSELMISAIVRDISKRIQAEDEIKSYIRNLGLVKKIARIGYYETDSGLDRFEVSENLCNMFGASKRILSREEMRGLLHPDDLKKFKGILDRALEKEENFELEFRIINPLTHETFQVKNFNYFSRDSLGNIQVLG</sequence>
<dbReference type="InterPro" id="IPR035965">
    <property type="entry name" value="PAS-like_dom_sf"/>
</dbReference>
<keyword evidence="6" id="KW-0175">Coiled coil</keyword>
<feature type="coiled-coil region" evidence="6">
    <location>
        <begin position="282"/>
        <end position="309"/>
    </location>
</feature>
<evidence type="ECO:0000256" key="4">
    <source>
        <dbReference type="ARBA" id="ARBA00022679"/>
    </source>
</evidence>
<feature type="transmembrane region" description="Helical" evidence="7">
    <location>
        <begin position="76"/>
        <end position="98"/>
    </location>
</feature>
<dbReference type="AlphaFoldDB" id="A0A0F9Q217"/>